<dbReference type="SMART" id="SM00823">
    <property type="entry name" value="PKS_PP"/>
    <property type="match status" value="1"/>
</dbReference>
<feature type="compositionally biased region" description="Low complexity" evidence="10">
    <location>
        <begin position="1739"/>
        <end position="1753"/>
    </location>
</feature>
<dbReference type="FunFam" id="1.10.1200.10:FF:000016">
    <property type="entry name" value="Non-ribosomal peptide synthase"/>
    <property type="match status" value="1"/>
</dbReference>
<dbReference type="InterPro" id="IPR049900">
    <property type="entry name" value="PKS_mFAS_DH"/>
</dbReference>
<dbReference type="SMART" id="SM00826">
    <property type="entry name" value="PKS_DH"/>
    <property type="match status" value="1"/>
</dbReference>
<dbReference type="SUPFAM" id="SSF55048">
    <property type="entry name" value="Probable ACP-binding domain of malonyl-CoA ACP transacylase"/>
    <property type="match status" value="1"/>
</dbReference>
<feature type="domain" description="PKS/mFAS DH" evidence="13">
    <location>
        <begin position="1396"/>
        <end position="1668"/>
    </location>
</feature>
<dbReference type="SUPFAM" id="SSF47336">
    <property type="entry name" value="ACP-like"/>
    <property type="match status" value="1"/>
</dbReference>
<keyword evidence="5" id="KW-0276">Fatty acid metabolism</keyword>
<dbReference type="RefSeq" id="WP_089006884.1">
    <property type="nucleotide sequence ID" value="NZ_LT607411.1"/>
</dbReference>
<feature type="region of interest" description="N-terminal hotdog fold" evidence="9">
    <location>
        <begin position="1396"/>
        <end position="1519"/>
    </location>
</feature>
<dbReference type="Pfam" id="PF21089">
    <property type="entry name" value="PKS_DH_N"/>
    <property type="match status" value="1"/>
</dbReference>
<dbReference type="Gene3D" id="3.40.47.10">
    <property type="match status" value="1"/>
</dbReference>
<evidence type="ECO:0000259" key="12">
    <source>
        <dbReference type="PROSITE" id="PS52004"/>
    </source>
</evidence>
<feature type="active site" description="Proton donor; for dehydratase activity" evidence="9">
    <location>
        <position position="1590"/>
    </location>
</feature>
<keyword evidence="3" id="KW-0597">Phosphoprotein</keyword>
<evidence type="ECO:0000256" key="2">
    <source>
        <dbReference type="ARBA" id="ARBA00022450"/>
    </source>
</evidence>
<feature type="domain" description="Carrier" evidence="11">
    <location>
        <begin position="1752"/>
        <end position="1827"/>
    </location>
</feature>
<dbReference type="GO" id="GO:0004312">
    <property type="term" value="F:fatty acid synthase activity"/>
    <property type="evidence" value="ECO:0007669"/>
    <property type="project" value="TreeGrafter"/>
</dbReference>
<dbReference type="PANTHER" id="PTHR43775:SF51">
    <property type="entry name" value="INACTIVE PHENOLPHTHIOCEROL SYNTHESIS POLYKETIDE SYNTHASE TYPE I PKS1-RELATED"/>
    <property type="match status" value="1"/>
</dbReference>
<evidence type="ECO:0000313" key="15">
    <source>
        <dbReference type="Proteomes" id="UP000198242"/>
    </source>
</evidence>
<dbReference type="Pfam" id="PF00698">
    <property type="entry name" value="Acyl_transf_1"/>
    <property type="match status" value="1"/>
</dbReference>
<protein>
    <submittedName>
        <fullName evidence="14">Acyl transferase domain-containing protein</fullName>
    </submittedName>
</protein>
<dbReference type="GO" id="GO:0031177">
    <property type="term" value="F:phosphopantetheine binding"/>
    <property type="evidence" value="ECO:0007669"/>
    <property type="project" value="InterPro"/>
</dbReference>
<dbReference type="Gene3D" id="3.40.50.1820">
    <property type="entry name" value="alpha/beta hydrolase"/>
    <property type="match status" value="1"/>
</dbReference>
<dbReference type="Pfam" id="PF14765">
    <property type="entry name" value="PS-DH"/>
    <property type="match status" value="1"/>
</dbReference>
<dbReference type="PROSITE" id="PS00012">
    <property type="entry name" value="PHOSPHOPANTETHEINE"/>
    <property type="match status" value="1"/>
</dbReference>
<dbReference type="SUPFAM" id="SSF52151">
    <property type="entry name" value="FabD/lysophospholipase-like"/>
    <property type="match status" value="1"/>
</dbReference>
<dbReference type="InterPro" id="IPR001227">
    <property type="entry name" value="Ac_transferase_dom_sf"/>
</dbReference>
<reference evidence="15" key="1">
    <citation type="submission" date="2016-06" db="EMBL/GenBank/DDBJ databases">
        <authorList>
            <person name="Varghese N."/>
            <person name="Submissions Spin"/>
        </authorList>
    </citation>
    <scope>NUCLEOTIDE SEQUENCE [LARGE SCALE GENOMIC DNA]</scope>
    <source>
        <strain evidence="15">DSM 43909</strain>
    </source>
</reference>
<dbReference type="InterPro" id="IPR018201">
    <property type="entry name" value="Ketoacyl_synth_AS"/>
</dbReference>
<evidence type="ECO:0000256" key="1">
    <source>
        <dbReference type="ARBA" id="ARBA00001957"/>
    </source>
</evidence>
<feature type="region of interest" description="C-terminal hotdog fold" evidence="9">
    <location>
        <begin position="1529"/>
        <end position="1668"/>
    </location>
</feature>
<dbReference type="Pfam" id="PF08659">
    <property type="entry name" value="KR"/>
    <property type="match status" value="1"/>
</dbReference>
<dbReference type="Gene3D" id="3.10.129.10">
    <property type="entry name" value="Hotdog Thioesterase"/>
    <property type="match status" value="1"/>
</dbReference>
<dbReference type="InterPro" id="IPR036291">
    <property type="entry name" value="NAD(P)-bd_dom_sf"/>
</dbReference>
<keyword evidence="6" id="KW-0443">Lipid metabolism</keyword>
<dbReference type="Proteomes" id="UP000198242">
    <property type="component" value="Chromosome I"/>
</dbReference>
<dbReference type="GO" id="GO:0004315">
    <property type="term" value="F:3-oxoacyl-[acyl-carrier-protein] synthase activity"/>
    <property type="evidence" value="ECO:0007669"/>
    <property type="project" value="InterPro"/>
</dbReference>
<dbReference type="FunFam" id="3.40.47.10:FF:000042">
    <property type="entry name" value="Polyketide synthase Pks13"/>
    <property type="match status" value="1"/>
</dbReference>
<evidence type="ECO:0000256" key="4">
    <source>
        <dbReference type="ARBA" id="ARBA00022679"/>
    </source>
</evidence>
<evidence type="ECO:0000256" key="8">
    <source>
        <dbReference type="ARBA" id="ARBA00023315"/>
    </source>
</evidence>
<dbReference type="InterPro" id="IPR057326">
    <property type="entry name" value="KR_dom"/>
</dbReference>
<dbReference type="InterPro" id="IPR009081">
    <property type="entry name" value="PP-bd_ACP"/>
</dbReference>
<sequence>MQNENSPAQPTDEGIEPIAIVGLAARVPGAADVTEFWRNLVDGVESSTELSREEQLARGASAEEVDDPGWVHRAPLIDGYDEFDAALFGMTAREAEMTDPQHRLFLETCYTALQDGGYDPGRYDGAIGVYAGTGGNTYLQKFVLRNKRAAGGPHSAVSVATANSPNYVATNVSYRLDLRGPSLTVHTACSTSLVAFHLACEALRNGECDMALAGGVNVELPHVGYLGMDGFTSPDGHCRPFDAGANGTVWGSGVGVTLLKRLSDAIADGDTIRAVVLGNAINNDGAGKVGFTAPSIDGQTEAVAQAVGMAGIDPRTISYVEAHGTGTALGDPIEVAALSTVYGKDTDDRGWCGIGSVKSNIGHLSQPSGIVSVIKTVLAMEHGLIPPTINYETPNPAIDFADTPFYVTNTLTKWDTDGVPRRAGVSSFGIGGTNAHVVLEEAPAAYRAERRVRPAHLLQVSAKTPTALDAAVRRLADHLEAATAGGLGLLADVAHTLRVGRQAYPHRAAVVATDPTTAAAALRDARKGHRGAADGPAPRVAFLFSGQGSQYAGMGAQLYAEDPGFAATVDECAELLRPELGLDIRDLILGRDPEAGEKLTETRYTQPALFTVEYALAVAWQRAGVTPAAMIGHSIGEYVAATVAGVLTLPDALKVVAARGRLMHSLPAGSMLAVSLDESAVADRLPEGLAVATVNGPGTCVVAGETALVEEFAATLKGKSKLLRTSHAFHSPMMEPILDEFIALMASVPLRPPAVPFLSNVTGIWITEAQATDPAYWAAHLRQPVRFGACVATLLAEGTWALVECGPGRQLANLARMQVTKAGEAQRKLTPLGSLPGPGESTGDLATLLGSAGALWCAGVPVRLAADPDARRVPLPTYPFERRRYWIDPDPEEQVVAAPVETGPRPLPEWFAVPVWRQAAPARATAPLGRCLVLADGPRGAALVATLRAAGDDPVEVRAGDGFTATADGFRLRLGVREDHEALVAALGADLPRRIVHAYALDGAPAGTDVAAAWAAQDRGFFSALHLVQALAGAGLTADEQGVTLDLVTAGIGDVRGDDLVRPEHATLAGLARVLPVELPGLTVRLVDADLTAGAVKADVAAGGAVKADVAAGGAVEADVAVGDVTALVAELRRPVDPEHPEVALRRDRRWVAGYEQVTVDAEDEPGALREGGRYLITGGLGGIGVTLAEDFARRVRAKLVLLARSGLPERDRWDEHLAVHGGADRAGRAIAAIRRMEAAGADVLVLAADVTDPADLRRVRAAAEARFGGLDGIVHAAGLPGGGMAEIKERAEAERVLAPKLAGTLALAQVFGELPLDFVALCSSITAVIGGFGQVDYCAANNFLDAFARAGAGFRAPVVSQNWGGWAEVGMAVETNSPAGFRAAGRDVVTSSVDHPVLTTKVVGPDGTVLHGLVSASTHWLLDEHRIGGVPVVPGTAHLESVRAAVVAALPAPGPQAAVELRDVVFLEPFSVPDGTVAQYRVELTPTDDGVDFTVASLAAGQLRAHVRGAAGWTEEAAPPAGTPTVAGRRVDDDASFGRGRTSMLTFGPRWAALAEHHLAEGEELARIEAPAAVRDDLPAWGLHPALLDVATAFGRGQGSGTYLPLSYGRMVVRGPLPASFLSHLRHRDSATDEVVAADLSLLDTDGRELVAISDFVLRRVDQGAVTGGLTDTPAAAAAAGPAPVTEDIRPVDGAEAFRRSLTAGLGAQVVITTRTVADIRRRATRVTTESLEAETEPAVSAPTAGGGSAAPTTELEKTIAQVWRDGLGVAEVGVDDDFFALGGNSLVAVQLIAAMRKATGVRLPMRSLFETPTVAGLAARIEELRAAQPADEPAAPEAIPAIPRLPRA</sequence>
<organism evidence="14 15">
    <name type="scientific">Micromonospora viridifaciens</name>
    <dbReference type="NCBI Taxonomy" id="1881"/>
    <lineage>
        <taxon>Bacteria</taxon>
        <taxon>Bacillati</taxon>
        <taxon>Actinomycetota</taxon>
        <taxon>Actinomycetes</taxon>
        <taxon>Micromonosporales</taxon>
        <taxon>Micromonosporaceae</taxon>
        <taxon>Micromonospora</taxon>
    </lineage>
</organism>
<keyword evidence="8" id="KW-0012">Acyltransferase</keyword>
<dbReference type="Gene3D" id="3.40.366.10">
    <property type="entry name" value="Malonyl-Coenzyme A Acyl Carrier Protein, domain 2"/>
    <property type="match status" value="1"/>
</dbReference>
<dbReference type="InterPro" id="IPR016035">
    <property type="entry name" value="Acyl_Trfase/lysoPLipase"/>
</dbReference>
<dbReference type="CDD" id="cd08953">
    <property type="entry name" value="KR_2_SDR_x"/>
    <property type="match status" value="1"/>
</dbReference>
<keyword evidence="15" id="KW-1185">Reference proteome</keyword>
<dbReference type="InterPro" id="IPR032821">
    <property type="entry name" value="PKS_assoc"/>
</dbReference>
<dbReference type="GO" id="GO:0006633">
    <property type="term" value="P:fatty acid biosynthetic process"/>
    <property type="evidence" value="ECO:0007669"/>
    <property type="project" value="InterPro"/>
</dbReference>
<dbReference type="PROSITE" id="PS50075">
    <property type="entry name" value="CARRIER"/>
    <property type="match status" value="1"/>
</dbReference>
<dbReference type="Gene3D" id="3.30.70.3290">
    <property type="match status" value="1"/>
</dbReference>
<dbReference type="Gene3D" id="3.40.50.720">
    <property type="entry name" value="NAD(P)-binding Rossmann-like Domain"/>
    <property type="match status" value="1"/>
</dbReference>
<dbReference type="InterPro" id="IPR036736">
    <property type="entry name" value="ACP-like_sf"/>
</dbReference>
<dbReference type="CDD" id="cd00833">
    <property type="entry name" value="PKS"/>
    <property type="match status" value="1"/>
</dbReference>
<dbReference type="Gene3D" id="3.10.129.120">
    <property type="match status" value="1"/>
</dbReference>
<dbReference type="InterPro" id="IPR020841">
    <property type="entry name" value="PKS_Beta-ketoAc_synthase_dom"/>
</dbReference>
<evidence type="ECO:0000256" key="7">
    <source>
        <dbReference type="ARBA" id="ARBA00023268"/>
    </source>
</evidence>
<dbReference type="EMBL" id="LT607411">
    <property type="protein sequence ID" value="SCF04706.1"/>
    <property type="molecule type" value="Genomic_DNA"/>
</dbReference>
<evidence type="ECO:0000256" key="5">
    <source>
        <dbReference type="ARBA" id="ARBA00022832"/>
    </source>
</evidence>
<dbReference type="InterPro" id="IPR013968">
    <property type="entry name" value="PKS_KR"/>
</dbReference>
<dbReference type="InterPro" id="IPR049551">
    <property type="entry name" value="PKS_DH_C"/>
</dbReference>
<dbReference type="Pfam" id="PF02801">
    <property type="entry name" value="Ketoacyl-synt_C"/>
    <property type="match status" value="1"/>
</dbReference>
<accession>A0A1C4X8C1</accession>
<dbReference type="SUPFAM" id="SSF53901">
    <property type="entry name" value="Thiolase-like"/>
    <property type="match status" value="1"/>
</dbReference>
<dbReference type="InterPro" id="IPR016036">
    <property type="entry name" value="Malonyl_transacylase_ACP-bd"/>
</dbReference>
<dbReference type="InterPro" id="IPR014043">
    <property type="entry name" value="Acyl_transferase_dom"/>
</dbReference>
<evidence type="ECO:0000256" key="3">
    <source>
        <dbReference type="ARBA" id="ARBA00022553"/>
    </source>
</evidence>
<keyword evidence="7" id="KW-0511">Multifunctional enzyme</keyword>
<dbReference type="PROSITE" id="PS52019">
    <property type="entry name" value="PKS_MFAS_DH"/>
    <property type="match status" value="1"/>
</dbReference>
<evidence type="ECO:0000256" key="6">
    <source>
        <dbReference type="ARBA" id="ARBA00023098"/>
    </source>
</evidence>
<feature type="region of interest" description="Disordered" evidence="10">
    <location>
        <begin position="1729"/>
        <end position="1753"/>
    </location>
</feature>
<gene>
    <name evidence="14" type="ORF">GA0074695_3098</name>
</gene>
<comment type="cofactor">
    <cofactor evidence="1">
        <name>pantetheine 4'-phosphate</name>
        <dbReference type="ChEBI" id="CHEBI:47942"/>
    </cofactor>
</comment>
<feature type="active site" description="Proton acceptor; for dehydratase activity" evidence="9">
    <location>
        <position position="1426"/>
    </location>
</feature>
<dbReference type="InterPro" id="IPR020807">
    <property type="entry name" value="PKS_DH"/>
</dbReference>
<dbReference type="InterPro" id="IPR020806">
    <property type="entry name" value="PKS_PP-bd"/>
</dbReference>
<dbReference type="InterPro" id="IPR014031">
    <property type="entry name" value="Ketoacyl_synth_C"/>
</dbReference>
<dbReference type="InterPro" id="IPR029058">
    <property type="entry name" value="AB_hydrolase_fold"/>
</dbReference>
<dbReference type="SMART" id="SM00827">
    <property type="entry name" value="PKS_AT"/>
    <property type="match status" value="1"/>
</dbReference>
<dbReference type="OrthoDB" id="3406074at2"/>
<dbReference type="InterPro" id="IPR049552">
    <property type="entry name" value="PKS_DH_N"/>
</dbReference>
<dbReference type="InterPro" id="IPR016039">
    <property type="entry name" value="Thiolase-like"/>
</dbReference>
<dbReference type="Pfam" id="PF00109">
    <property type="entry name" value="ketoacyl-synt"/>
    <property type="match status" value="1"/>
</dbReference>
<evidence type="ECO:0000256" key="10">
    <source>
        <dbReference type="SAM" id="MobiDB-lite"/>
    </source>
</evidence>
<name>A0A1C4X8C1_MICVI</name>
<dbReference type="Pfam" id="PF00550">
    <property type="entry name" value="PP-binding"/>
    <property type="match status" value="1"/>
</dbReference>
<dbReference type="InterPro" id="IPR006162">
    <property type="entry name" value="Ppantetheine_attach_site"/>
</dbReference>
<feature type="domain" description="Ketosynthase family 3 (KS3)" evidence="12">
    <location>
        <begin position="15"/>
        <end position="441"/>
    </location>
</feature>
<dbReference type="SUPFAM" id="SSF51735">
    <property type="entry name" value="NAD(P)-binding Rossmann-fold domains"/>
    <property type="match status" value="2"/>
</dbReference>
<evidence type="ECO:0000259" key="13">
    <source>
        <dbReference type="PROSITE" id="PS52019"/>
    </source>
</evidence>
<dbReference type="GO" id="GO:0044550">
    <property type="term" value="P:secondary metabolite biosynthetic process"/>
    <property type="evidence" value="ECO:0007669"/>
    <property type="project" value="UniProtKB-ARBA"/>
</dbReference>
<feature type="region of interest" description="Disordered" evidence="10">
    <location>
        <begin position="1830"/>
        <end position="1850"/>
    </location>
</feature>
<proteinExistence type="predicted"/>
<dbReference type="SMART" id="SM00822">
    <property type="entry name" value="PKS_KR"/>
    <property type="match status" value="1"/>
</dbReference>
<dbReference type="PANTHER" id="PTHR43775">
    <property type="entry name" value="FATTY ACID SYNTHASE"/>
    <property type="match status" value="1"/>
</dbReference>
<evidence type="ECO:0000259" key="11">
    <source>
        <dbReference type="PROSITE" id="PS50075"/>
    </source>
</evidence>
<dbReference type="PROSITE" id="PS52004">
    <property type="entry name" value="KS3_2"/>
    <property type="match status" value="1"/>
</dbReference>
<dbReference type="InterPro" id="IPR014030">
    <property type="entry name" value="Ketoacyl_synth_N"/>
</dbReference>
<dbReference type="SMART" id="SM00825">
    <property type="entry name" value="PKS_KS"/>
    <property type="match status" value="1"/>
</dbReference>
<evidence type="ECO:0000313" key="14">
    <source>
        <dbReference type="EMBL" id="SCF04706.1"/>
    </source>
</evidence>
<dbReference type="PROSITE" id="PS00606">
    <property type="entry name" value="KS3_1"/>
    <property type="match status" value="1"/>
</dbReference>
<keyword evidence="4 14" id="KW-0808">Transferase</keyword>
<evidence type="ECO:0000256" key="9">
    <source>
        <dbReference type="PROSITE-ProRule" id="PRU01363"/>
    </source>
</evidence>
<dbReference type="InterPro" id="IPR050091">
    <property type="entry name" value="PKS_NRPS_Biosynth_Enz"/>
</dbReference>
<dbReference type="Pfam" id="PF16197">
    <property type="entry name" value="KAsynt_C_assoc"/>
    <property type="match status" value="1"/>
</dbReference>
<keyword evidence="2" id="KW-0596">Phosphopantetheine</keyword>